<dbReference type="GO" id="GO:0008237">
    <property type="term" value="F:metallopeptidase activity"/>
    <property type="evidence" value="ECO:0007669"/>
    <property type="project" value="InterPro"/>
</dbReference>
<dbReference type="InterPro" id="IPR024079">
    <property type="entry name" value="MetalloPept_cat_dom_sf"/>
</dbReference>
<reference evidence="2" key="1">
    <citation type="journal article" date="2023" name="G3 (Bethesda)">
        <title>A reference genome for the long-term kleptoplast-retaining sea slug Elysia crispata morphotype clarki.</title>
        <authorList>
            <person name="Eastman K.E."/>
            <person name="Pendleton A.L."/>
            <person name="Shaikh M.A."/>
            <person name="Suttiyut T."/>
            <person name="Ogas R."/>
            <person name="Tomko P."/>
            <person name="Gavelis G."/>
            <person name="Widhalm J.R."/>
            <person name="Wisecaver J.H."/>
        </authorList>
    </citation>
    <scope>NUCLEOTIDE SEQUENCE</scope>
    <source>
        <strain evidence="2">ECLA1</strain>
    </source>
</reference>
<comment type="caution">
    <text evidence="2">The sequence shown here is derived from an EMBL/GenBank/DDBJ whole genome shotgun (WGS) entry which is preliminary data.</text>
</comment>
<dbReference type="AlphaFoldDB" id="A0AAE1DXY3"/>
<keyword evidence="3" id="KW-1185">Reference proteome</keyword>
<accession>A0AAE1DXY3</accession>
<dbReference type="Gene3D" id="3.40.390.10">
    <property type="entry name" value="Collagenase (Catalytic Domain)"/>
    <property type="match status" value="1"/>
</dbReference>
<feature type="compositionally biased region" description="Basic residues" evidence="1">
    <location>
        <begin position="120"/>
        <end position="130"/>
    </location>
</feature>
<proteinExistence type="predicted"/>
<sequence length="192" mass="22223">MLEKCADVIKDDIRQEMQNACRLLALSAYGKHYSFTKRQHIISQLPAKKIHFPAKCTISVNFKHRRLKQELRDLVFSDNDNEHNVYTSKFRQYGGKMGKRGATTDQRGEGEEENGDPGRSSRRKRSVGVSRKHTVETLVVADSKMYRYHGDDVEHYVLTLMSIQMTCLSRNLSRLSEQAVRTVDFPERQENT</sequence>
<dbReference type="EMBL" id="JAWDGP010001968">
    <property type="protein sequence ID" value="KAK3786420.1"/>
    <property type="molecule type" value="Genomic_DNA"/>
</dbReference>
<feature type="region of interest" description="Disordered" evidence="1">
    <location>
        <begin position="94"/>
        <end position="130"/>
    </location>
</feature>
<gene>
    <name evidence="2" type="ORF">RRG08_011736</name>
</gene>
<dbReference type="Proteomes" id="UP001283361">
    <property type="component" value="Unassembled WGS sequence"/>
</dbReference>
<evidence type="ECO:0000313" key="2">
    <source>
        <dbReference type="EMBL" id="KAK3786420.1"/>
    </source>
</evidence>
<evidence type="ECO:0000313" key="3">
    <source>
        <dbReference type="Proteomes" id="UP001283361"/>
    </source>
</evidence>
<name>A0AAE1DXY3_9GAST</name>
<dbReference type="SUPFAM" id="SSF55486">
    <property type="entry name" value="Metalloproteases ('zincins'), catalytic domain"/>
    <property type="match status" value="1"/>
</dbReference>
<evidence type="ECO:0000256" key="1">
    <source>
        <dbReference type="SAM" id="MobiDB-lite"/>
    </source>
</evidence>
<protein>
    <submittedName>
        <fullName evidence="2">Uncharacterized protein</fullName>
    </submittedName>
</protein>
<organism evidence="2 3">
    <name type="scientific">Elysia crispata</name>
    <name type="common">lettuce slug</name>
    <dbReference type="NCBI Taxonomy" id="231223"/>
    <lineage>
        <taxon>Eukaryota</taxon>
        <taxon>Metazoa</taxon>
        <taxon>Spiralia</taxon>
        <taxon>Lophotrochozoa</taxon>
        <taxon>Mollusca</taxon>
        <taxon>Gastropoda</taxon>
        <taxon>Heterobranchia</taxon>
        <taxon>Euthyneura</taxon>
        <taxon>Panpulmonata</taxon>
        <taxon>Sacoglossa</taxon>
        <taxon>Placobranchoidea</taxon>
        <taxon>Plakobranchidae</taxon>
        <taxon>Elysia</taxon>
    </lineage>
</organism>